<evidence type="ECO:0000256" key="1">
    <source>
        <dbReference type="SAM" id="MobiDB-lite"/>
    </source>
</evidence>
<dbReference type="EMBL" id="JAUJFL010000005">
    <property type="protein sequence ID" value="KAK2603095.1"/>
    <property type="molecule type" value="Genomic_DNA"/>
</dbReference>
<organism evidence="2 3">
    <name type="scientific">Phomopsis amygdali</name>
    <name type="common">Fusicoccum amygdali</name>
    <dbReference type="NCBI Taxonomy" id="1214568"/>
    <lineage>
        <taxon>Eukaryota</taxon>
        <taxon>Fungi</taxon>
        <taxon>Dikarya</taxon>
        <taxon>Ascomycota</taxon>
        <taxon>Pezizomycotina</taxon>
        <taxon>Sordariomycetes</taxon>
        <taxon>Sordariomycetidae</taxon>
        <taxon>Diaporthales</taxon>
        <taxon>Diaporthaceae</taxon>
        <taxon>Diaporthe</taxon>
    </lineage>
</organism>
<protein>
    <submittedName>
        <fullName evidence="2">Uncharacterized protein</fullName>
    </submittedName>
</protein>
<name>A0AAD9W0L9_PHOAM</name>
<dbReference type="Proteomes" id="UP001265746">
    <property type="component" value="Unassembled WGS sequence"/>
</dbReference>
<keyword evidence="3" id="KW-1185">Reference proteome</keyword>
<proteinExistence type="predicted"/>
<gene>
    <name evidence="2" type="ORF">N8I77_009577</name>
</gene>
<feature type="compositionally biased region" description="Polar residues" evidence="1">
    <location>
        <begin position="7"/>
        <end position="18"/>
    </location>
</feature>
<comment type="caution">
    <text evidence="2">The sequence shown here is derived from an EMBL/GenBank/DDBJ whole genome shotgun (WGS) entry which is preliminary data.</text>
</comment>
<feature type="region of interest" description="Disordered" evidence="1">
    <location>
        <begin position="1"/>
        <end position="22"/>
    </location>
</feature>
<evidence type="ECO:0000313" key="2">
    <source>
        <dbReference type="EMBL" id="KAK2603095.1"/>
    </source>
</evidence>
<accession>A0AAD9W0L9</accession>
<sequence length="477" mass="53184">MHCWPDSNWQTTSDTGEQNVGLVESHSKKTSVRSFRSLCQDVLFPALLSSDGPPDLKLLDKPMLFRGFTRDMQQYLIEHAEALAKSPAAVQILQKAFAGEKGFDFTPFQGKIAEDDLASLANSEALRDVKTLNLSGFDSIPDSKHIVSAIPHLGLDNLYLLSRPDRSSDRASQMMTMIMSLAKCSRKPFISQKLVLGPAFSQSLQARTWLPWIHEIGSCCWDTFPVIQLLFQGFREYRSGFHFALTPRAPDITKNWLADFFLGDALLTPVRFVTGLLTIIKSKFQEPQGPAMTPWELYVPLMFACAPSSLNTLQSSTEVSPIPAEALSRIKDQAQLCEVPARDIHPVGWTAIMIQSPIEEAEDDDRQFTKTRFQVALVRSKGPPNYRALRLQEVVANPDRLELVDLKEFLELTAPAQAGDLANCLSELTAWAQIDGELIGKMTVDEAVSVLQNLAERPGGSRMGERLVTRSSTKRRF</sequence>
<dbReference type="AlphaFoldDB" id="A0AAD9W0L9"/>
<evidence type="ECO:0000313" key="3">
    <source>
        <dbReference type="Proteomes" id="UP001265746"/>
    </source>
</evidence>
<reference evidence="2" key="1">
    <citation type="submission" date="2023-06" db="EMBL/GenBank/DDBJ databases">
        <authorList>
            <person name="Noh H."/>
        </authorList>
    </citation>
    <scope>NUCLEOTIDE SEQUENCE</scope>
    <source>
        <strain evidence="2">DUCC20226</strain>
    </source>
</reference>